<accession>A0A2Z6S9R7</accession>
<dbReference type="PANTHER" id="PTHR33129">
    <property type="entry name" value="PROTEIN KINASE DOMAIN-CONTAINING PROTEIN-RELATED"/>
    <property type="match status" value="1"/>
</dbReference>
<dbReference type="AlphaFoldDB" id="A0A2Z6S9R7"/>
<protein>
    <recommendedName>
        <fullName evidence="1">SAM domain-containing protein</fullName>
    </recommendedName>
</protein>
<dbReference type="InterPro" id="IPR013761">
    <property type="entry name" value="SAM/pointed_sf"/>
</dbReference>
<dbReference type="PANTHER" id="PTHR33129:SF1">
    <property type="entry name" value="ATP-BINDING PROTEIN"/>
    <property type="match status" value="1"/>
</dbReference>
<organism evidence="2 3">
    <name type="scientific">Rhizophagus clarus</name>
    <dbReference type="NCBI Taxonomy" id="94130"/>
    <lineage>
        <taxon>Eukaryota</taxon>
        <taxon>Fungi</taxon>
        <taxon>Fungi incertae sedis</taxon>
        <taxon>Mucoromycota</taxon>
        <taxon>Glomeromycotina</taxon>
        <taxon>Glomeromycetes</taxon>
        <taxon>Glomerales</taxon>
        <taxon>Glomeraceae</taxon>
        <taxon>Rhizophagus</taxon>
    </lineage>
</organism>
<dbReference type="Proteomes" id="UP000247702">
    <property type="component" value="Unassembled WGS sequence"/>
</dbReference>
<comment type="caution">
    <text evidence="2">The sequence shown here is derived from an EMBL/GenBank/DDBJ whole genome shotgun (WGS) entry which is preliminary data.</text>
</comment>
<evidence type="ECO:0000313" key="2">
    <source>
        <dbReference type="EMBL" id="GBC06270.1"/>
    </source>
</evidence>
<feature type="domain" description="SAM" evidence="1">
    <location>
        <begin position="28"/>
        <end position="90"/>
    </location>
</feature>
<dbReference type="SUPFAM" id="SSF47769">
    <property type="entry name" value="SAM/Pointed domain"/>
    <property type="match status" value="1"/>
</dbReference>
<dbReference type="Gene3D" id="1.10.150.50">
    <property type="entry name" value="Transcription Factor, Ets-1"/>
    <property type="match status" value="1"/>
</dbReference>
<gene>
    <name evidence="2" type="ORF">RclHR1_06720006</name>
</gene>
<dbReference type="EMBL" id="BEXD01004062">
    <property type="protein sequence ID" value="GBC06270.1"/>
    <property type="molecule type" value="Genomic_DNA"/>
</dbReference>
<keyword evidence="3" id="KW-1185">Reference proteome</keyword>
<evidence type="ECO:0000313" key="3">
    <source>
        <dbReference type="Proteomes" id="UP000247702"/>
    </source>
</evidence>
<sequence length="413" mass="47720">MSNIASSSTSAPNVPEFNLPTIDDVKGWNTEQLIGFLREKLKNVDDKYINTIKDQLVDGEDFLNCTAVDFERWGVLGGPAKKFESLIKDIRGEEGFNNIVELIKALQADKEAVKTILSEERSPEHHIVINHFLSKPLALIEKPTIFVRKPYEDLYRLIINKTSKGSKHKFLVSGTSGIGKSCFLVYFLIRHLCEFENATIIFQTIQSDDFYCFEGLNLSSRSYNNFLTHFQSSETWYLADGIISPRLVSAKTLIALSPKGFVNDKFQVIEKDIVQKFYMSPWSLDELLGCREKVFPNVPEDIVVALYNKAGGVPRYVFRRAEISLQYFNYDPKTPDEKEIIIKQAFDRVEYALLQVKNFSDLILCFTENAYFIQYSSRLVHQWSNPSYNSYHLQWASRYIYNEIEKRVMDLTF</sequence>
<name>A0A2Z6S9R7_9GLOM</name>
<dbReference type="InterPro" id="IPR001660">
    <property type="entry name" value="SAM"/>
</dbReference>
<evidence type="ECO:0000259" key="1">
    <source>
        <dbReference type="Pfam" id="PF00536"/>
    </source>
</evidence>
<reference evidence="2 3" key="1">
    <citation type="submission" date="2017-11" db="EMBL/GenBank/DDBJ databases">
        <title>The genome of Rhizophagus clarus HR1 reveals common genetic basis of auxotrophy among arbuscular mycorrhizal fungi.</title>
        <authorList>
            <person name="Kobayashi Y."/>
        </authorList>
    </citation>
    <scope>NUCLEOTIDE SEQUENCE [LARGE SCALE GENOMIC DNA]</scope>
    <source>
        <strain evidence="2 3">HR1</strain>
    </source>
</reference>
<dbReference type="InterPro" id="IPR052980">
    <property type="entry name" value="Crinkler_effector"/>
</dbReference>
<proteinExistence type="predicted"/>
<dbReference type="Pfam" id="PF00536">
    <property type="entry name" value="SAM_1"/>
    <property type="match status" value="1"/>
</dbReference>